<evidence type="ECO:0000313" key="7">
    <source>
        <dbReference type="Proteomes" id="UP001548832"/>
    </source>
</evidence>
<feature type="domain" description="HTH merR-type" evidence="5">
    <location>
        <begin position="17"/>
        <end position="78"/>
    </location>
</feature>
<keyword evidence="4" id="KW-0804">Transcription</keyword>
<protein>
    <submittedName>
        <fullName evidence="6">MerR family transcriptional regulator</fullName>
    </submittedName>
</protein>
<dbReference type="InterPro" id="IPR021860">
    <property type="entry name" value="Peptidase_S12_Pab87-rel_C"/>
</dbReference>
<proteinExistence type="predicted"/>
<sequence length="359" mass="40560">MHGGAQEEVLLTALECSERIGISVRALRLYEQHGLISPRRTFKQWRLYGSNEITRLSEIMALKSLGLTLRDIAKLLRGHNADLTQILALQRDALADARRRAERGLQVIEVLQSKIRSGATASIDDLTNLAKETNMAEPLKDTVAWRRYEQMRPRTEIAANTSLYDDYAGGYESDDGTFFVVSRRDGQLFYRVVGQPDIEIFPESDAGFFMKALPVQVTFQLEDGQVRGLIHHQNGFEDHAVKVGLERMRLIDDEAQRRVRDQTPVPDSESILRRVIEQHMRGEPDLDAMVPALAAAAVEQKDFIRGELDQAGELKTLSFKGVSYGLDVYDVQFANAKMEWGFNLTRRGKIAALYLRPAL</sequence>
<dbReference type="PANTHER" id="PTHR30204">
    <property type="entry name" value="REDOX-CYCLING DRUG-SENSING TRANSCRIPTIONAL ACTIVATOR SOXR"/>
    <property type="match status" value="1"/>
</dbReference>
<dbReference type="PANTHER" id="PTHR30204:SF69">
    <property type="entry name" value="MERR-FAMILY TRANSCRIPTIONAL REGULATOR"/>
    <property type="match status" value="1"/>
</dbReference>
<keyword evidence="7" id="KW-1185">Reference proteome</keyword>
<keyword evidence="3" id="KW-0238">DNA-binding</keyword>
<evidence type="ECO:0000313" key="6">
    <source>
        <dbReference type="EMBL" id="MET2832609.1"/>
    </source>
</evidence>
<keyword evidence="1" id="KW-0678">Repressor</keyword>
<dbReference type="RefSeq" id="WP_354464829.1">
    <property type="nucleotide sequence ID" value="NZ_JBEWSZ010000011.1"/>
</dbReference>
<gene>
    <name evidence="6" type="ORF">ABVQ20_37370</name>
</gene>
<dbReference type="EMBL" id="JBEWSZ010000011">
    <property type="protein sequence ID" value="MET2832609.1"/>
    <property type="molecule type" value="Genomic_DNA"/>
</dbReference>
<dbReference type="SMART" id="SM00422">
    <property type="entry name" value="HTH_MERR"/>
    <property type="match status" value="1"/>
</dbReference>
<evidence type="ECO:0000256" key="2">
    <source>
        <dbReference type="ARBA" id="ARBA00023015"/>
    </source>
</evidence>
<keyword evidence="2" id="KW-0805">Transcription regulation</keyword>
<dbReference type="Proteomes" id="UP001548832">
    <property type="component" value="Unassembled WGS sequence"/>
</dbReference>
<organism evidence="6 7">
    <name type="scientific">Mesorhizobium shangrilense</name>
    <dbReference type="NCBI Taxonomy" id="460060"/>
    <lineage>
        <taxon>Bacteria</taxon>
        <taxon>Pseudomonadati</taxon>
        <taxon>Pseudomonadota</taxon>
        <taxon>Alphaproteobacteria</taxon>
        <taxon>Hyphomicrobiales</taxon>
        <taxon>Phyllobacteriaceae</taxon>
        <taxon>Mesorhizobium</taxon>
    </lineage>
</organism>
<dbReference type="Gene3D" id="1.10.1660.10">
    <property type="match status" value="1"/>
</dbReference>
<evidence type="ECO:0000256" key="4">
    <source>
        <dbReference type="ARBA" id="ARBA00023163"/>
    </source>
</evidence>
<accession>A0ABV2DRZ2</accession>
<dbReference type="PROSITE" id="PS50937">
    <property type="entry name" value="HTH_MERR_2"/>
    <property type="match status" value="1"/>
</dbReference>
<evidence type="ECO:0000256" key="3">
    <source>
        <dbReference type="ARBA" id="ARBA00023125"/>
    </source>
</evidence>
<dbReference type="SUPFAM" id="SSF46955">
    <property type="entry name" value="Putative DNA-binding domain"/>
    <property type="match status" value="1"/>
</dbReference>
<dbReference type="InterPro" id="IPR000551">
    <property type="entry name" value="MerR-type_HTH_dom"/>
</dbReference>
<name>A0ABV2DRZ2_9HYPH</name>
<evidence type="ECO:0000259" key="5">
    <source>
        <dbReference type="PROSITE" id="PS50937"/>
    </source>
</evidence>
<dbReference type="Pfam" id="PF11954">
    <property type="entry name" value="DUF3471"/>
    <property type="match status" value="1"/>
</dbReference>
<dbReference type="InterPro" id="IPR009061">
    <property type="entry name" value="DNA-bd_dom_put_sf"/>
</dbReference>
<dbReference type="InterPro" id="IPR047057">
    <property type="entry name" value="MerR_fam"/>
</dbReference>
<reference evidence="6 7" key="1">
    <citation type="submission" date="2024-06" db="EMBL/GenBank/DDBJ databases">
        <authorList>
            <person name="Kim D.-U."/>
        </authorList>
    </citation>
    <scope>NUCLEOTIDE SEQUENCE [LARGE SCALE GENOMIC DNA]</scope>
    <source>
        <strain evidence="6 7">KACC15460</strain>
    </source>
</reference>
<evidence type="ECO:0000256" key="1">
    <source>
        <dbReference type="ARBA" id="ARBA00022491"/>
    </source>
</evidence>
<comment type="caution">
    <text evidence="6">The sequence shown here is derived from an EMBL/GenBank/DDBJ whole genome shotgun (WGS) entry which is preliminary data.</text>
</comment>
<dbReference type="Pfam" id="PF13411">
    <property type="entry name" value="MerR_1"/>
    <property type="match status" value="1"/>
</dbReference>